<feature type="compositionally biased region" description="Basic and acidic residues" evidence="1">
    <location>
        <begin position="47"/>
        <end position="62"/>
    </location>
</feature>
<dbReference type="Proteomes" id="UP001148838">
    <property type="component" value="Unassembled WGS sequence"/>
</dbReference>
<gene>
    <name evidence="2" type="ORF">ANN_01654</name>
</gene>
<evidence type="ECO:0000313" key="3">
    <source>
        <dbReference type="Proteomes" id="UP001148838"/>
    </source>
</evidence>
<comment type="caution">
    <text evidence="2">The sequence shown here is derived from an EMBL/GenBank/DDBJ whole genome shotgun (WGS) entry which is preliminary data.</text>
</comment>
<evidence type="ECO:0000256" key="1">
    <source>
        <dbReference type="SAM" id="MobiDB-lite"/>
    </source>
</evidence>
<sequence length="220" mass="25375">MERTVRYLKVRSEPDLLSEKGYRTRENISTGSLVKKKLSTEGCTGKNSERRNSSRQKKISDGKQQEALTYGSFTKTKRKAEIEKMKYAEFAVKDLSLGRKDTKLHNAELHALYSSPNIIRNIKSRCLRWAGDVTHLWNPEMHTEWVFKGSICTFYTHGANFGRKRYISVCKDNLRVLQILLDGHTTGIEIRKFLQQNGSLIAPRLIEEVSMDRVMPFGFI</sequence>
<evidence type="ECO:0000313" key="2">
    <source>
        <dbReference type="EMBL" id="KAJ4450235.1"/>
    </source>
</evidence>
<feature type="region of interest" description="Disordered" evidence="1">
    <location>
        <begin position="39"/>
        <end position="62"/>
    </location>
</feature>
<organism evidence="2 3">
    <name type="scientific">Periplaneta americana</name>
    <name type="common">American cockroach</name>
    <name type="synonym">Blatta americana</name>
    <dbReference type="NCBI Taxonomy" id="6978"/>
    <lineage>
        <taxon>Eukaryota</taxon>
        <taxon>Metazoa</taxon>
        <taxon>Ecdysozoa</taxon>
        <taxon>Arthropoda</taxon>
        <taxon>Hexapoda</taxon>
        <taxon>Insecta</taxon>
        <taxon>Pterygota</taxon>
        <taxon>Neoptera</taxon>
        <taxon>Polyneoptera</taxon>
        <taxon>Dictyoptera</taxon>
        <taxon>Blattodea</taxon>
        <taxon>Blattoidea</taxon>
        <taxon>Blattidae</taxon>
        <taxon>Blattinae</taxon>
        <taxon>Periplaneta</taxon>
    </lineage>
</organism>
<protein>
    <submittedName>
        <fullName evidence="2">Uncharacterized protein</fullName>
    </submittedName>
</protein>
<keyword evidence="3" id="KW-1185">Reference proteome</keyword>
<proteinExistence type="predicted"/>
<accession>A0ABQ8TU44</accession>
<reference evidence="2 3" key="1">
    <citation type="journal article" date="2022" name="Allergy">
        <title>Genome assembly and annotation of Periplaneta americana reveal a comprehensive cockroach allergen profile.</title>
        <authorList>
            <person name="Wang L."/>
            <person name="Xiong Q."/>
            <person name="Saelim N."/>
            <person name="Wang L."/>
            <person name="Nong W."/>
            <person name="Wan A.T."/>
            <person name="Shi M."/>
            <person name="Liu X."/>
            <person name="Cao Q."/>
            <person name="Hui J.H.L."/>
            <person name="Sookrung N."/>
            <person name="Leung T.F."/>
            <person name="Tungtrongchitr A."/>
            <person name="Tsui S.K.W."/>
        </authorList>
    </citation>
    <scope>NUCLEOTIDE SEQUENCE [LARGE SCALE GENOMIC DNA]</scope>
    <source>
        <strain evidence="2">PWHHKU_190912</strain>
    </source>
</reference>
<name>A0ABQ8TU44_PERAM</name>
<dbReference type="EMBL" id="JAJSOF020000003">
    <property type="protein sequence ID" value="KAJ4450235.1"/>
    <property type="molecule type" value="Genomic_DNA"/>
</dbReference>